<dbReference type="InterPro" id="IPR020751">
    <property type="entry name" value="aa-tRNA-synth_I_codon-bd_sub2"/>
</dbReference>
<evidence type="ECO:0000256" key="3">
    <source>
        <dbReference type="ARBA" id="ARBA00022598"/>
    </source>
</evidence>
<dbReference type="STRING" id="1156417.Y919_10695"/>
<dbReference type="InterPro" id="IPR014729">
    <property type="entry name" value="Rossmann-like_a/b/a_fold"/>
</dbReference>
<evidence type="ECO:0000259" key="10">
    <source>
        <dbReference type="Pfam" id="PF19269"/>
    </source>
</evidence>
<dbReference type="InterPro" id="IPR008925">
    <property type="entry name" value="aa_tRNA-synth_I_cd-bd_sf"/>
</dbReference>
<feature type="binding site" evidence="8">
    <location>
        <position position="261"/>
    </location>
    <ligand>
        <name>ATP</name>
        <dbReference type="ChEBI" id="CHEBI:30616"/>
    </ligand>
</feature>
<protein>
    <recommendedName>
        <fullName evidence="8">Glutamate--tRNA ligase</fullName>
        <ecNumber evidence="8">6.1.1.17</ecNumber>
    </recommendedName>
    <alternativeName>
        <fullName evidence="8">Glutamyl-tRNA synthetase</fullName>
        <shortName evidence="8">GluRS</shortName>
    </alternativeName>
</protein>
<comment type="catalytic activity">
    <reaction evidence="8">
        <text>tRNA(Glu) + L-glutamate + ATP = L-glutamyl-tRNA(Glu) + AMP + diphosphate</text>
        <dbReference type="Rhea" id="RHEA:23540"/>
        <dbReference type="Rhea" id="RHEA-COMP:9663"/>
        <dbReference type="Rhea" id="RHEA-COMP:9680"/>
        <dbReference type="ChEBI" id="CHEBI:29985"/>
        <dbReference type="ChEBI" id="CHEBI:30616"/>
        <dbReference type="ChEBI" id="CHEBI:33019"/>
        <dbReference type="ChEBI" id="CHEBI:78442"/>
        <dbReference type="ChEBI" id="CHEBI:78520"/>
        <dbReference type="ChEBI" id="CHEBI:456215"/>
        <dbReference type="EC" id="6.1.1.17"/>
    </reaction>
</comment>
<dbReference type="GO" id="GO:0004818">
    <property type="term" value="F:glutamate-tRNA ligase activity"/>
    <property type="evidence" value="ECO:0007669"/>
    <property type="project" value="UniProtKB-UniRule"/>
</dbReference>
<comment type="similarity">
    <text evidence="1 8">Belongs to the class-I aminoacyl-tRNA synthetase family. Glutamate--tRNA ligase type 1 subfamily.</text>
</comment>
<dbReference type="InterPro" id="IPR001412">
    <property type="entry name" value="aa-tRNA-synth_I_CS"/>
</dbReference>
<evidence type="ECO:0000256" key="2">
    <source>
        <dbReference type="ARBA" id="ARBA00022490"/>
    </source>
</evidence>
<sequence length="493" mass="56905">MAEVRVRFAPSPTGYLHIGGLRTALYDYIFAKNQGGKYILRIEDTDRTRYVEGAIENLIESLLWAGVVHDEGVFIENGKLVQKGKYGPYIQSERLDIYKKYVDELIEKGHAYYCFCSKERLDKIREEQKSKGLTPRYDGHCRDITIEEAKKRIEAGEEYTVRLKLPPNKDIKFKDLIRGEITINTNDLDDQVLLKSDGFPTYHLAVVVDDHLMKITHIVRGEEWLSSTPKHSFLYEVFGWEQPVYVHLPTVLNKNKKKLSKRHGDVAVGDFRKKGYLPEALVNYLALVGWSPEDNREILSMKELINEFSFDRVSKTGGVFDIDKLNWINGQYIRKSDVDRITKLAIPHLIEAGFINEDDVKNRYEWIKMIVSALQEKISYISEIVDKAEIFFKDKVEPENEEVMEVLKGEHVSGLIEAFEEELNSIDEIDEEFASSLFKKLQKKTGAKGKNLYMPIRAILTGQLHGPDLVKTILILGKQNILKRIEYVKKEII</sequence>
<evidence type="ECO:0000256" key="4">
    <source>
        <dbReference type="ARBA" id="ARBA00022741"/>
    </source>
</evidence>
<evidence type="ECO:0000313" key="12">
    <source>
        <dbReference type="Proteomes" id="UP000029622"/>
    </source>
</evidence>
<dbReference type="InterPro" id="IPR004527">
    <property type="entry name" value="Glu-tRNA-ligase_bac/mito"/>
</dbReference>
<dbReference type="GO" id="GO:0006424">
    <property type="term" value="P:glutamyl-tRNA aminoacylation"/>
    <property type="evidence" value="ECO:0007669"/>
    <property type="project" value="UniProtKB-UniRule"/>
</dbReference>
<dbReference type="HAMAP" id="MF_00022">
    <property type="entry name" value="Glu_tRNA_synth_type1"/>
    <property type="match status" value="1"/>
</dbReference>
<dbReference type="PANTHER" id="PTHR43311:SF2">
    <property type="entry name" value="GLUTAMATE--TRNA LIGASE, MITOCHONDRIAL-RELATED"/>
    <property type="match status" value="1"/>
</dbReference>
<dbReference type="FunFam" id="1.10.10.350:FF:000002">
    <property type="entry name" value="Glutamate--tRNA ligase"/>
    <property type="match status" value="1"/>
</dbReference>
<dbReference type="NCBIfam" id="TIGR00464">
    <property type="entry name" value="gltX_bact"/>
    <property type="match status" value="1"/>
</dbReference>
<keyword evidence="6 8" id="KW-0648">Protein biosynthesis</keyword>
<keyword evidence="4 8" id="KW-0547">Nucleotide-binding</keyword>
<dbReference type="SUPFAM" id="SSF48163">
    <property type="entry name" value="An anticodon-binding domain of class I aminoacyl-tRNA synthetases"/>
    <property type="match status" value="1"/>
</dbReference>
<dbReference type="GO" id="GO:0005524">
    <property type="term" value="F:ATP binding"/>
    <property type="evidence" value="ECO:0007669"/>
    <property type="project" value="UniProtKB-UniRule"/>
</dbReference>
<dbReference type="Gene3D" id="3.40.50.620">
    <property type="entry name" value="HUPs"/>
    <property type="match status" value="1"/>
</dbReference>
<feature type="binding site" evidence="8">
    <location>
        <position position="114"/>
    </location>
    <ligand>
        <name>Zn(2+)</name>
        <dbReference type="ChEBI" id="CHEBI:29105"/>
    </ligand>
</feature>
<evidence type="ECO:0000256" key="7">
    <source>
        <dbReference type="ARBA" id="ARBA00023146"/>
    </source>
</evidence>
<feature type="domain" description="Aminoacyl-tRNA synthetase class I anticodon-binding" evidence="10">
    <location>
        <begin position="341"/>
        <end position="487"/>
    </location>
</feature>
<dbReference type="SUPFAM" id="SSF52374">
    <property type="entry name" value="Nucleotidylyl transferase"/>
    <property type="match status" value="1"/>
</dbReference>
<keyword evidence="8" id="KW-0479">Metal-binding</keyword>
<evidence type="ECO:0000256" key="8">
    <source>
        <dbReference type="HAMAP-Rule" id="MF_00022"/>
    </source>
</evidence>
<dbReference type="GO" id="GO:0005737">
    <property type="term" value="C:cytoplasm"/>
    <property type="evidence" value="ECO:0007669"/>
    <property type="project" value="UniProtKB-SubCell"/>
</dbReference>
<dbReference type="PRINTS" id="PR00987">
    <property type="entry name" value="TRNASYNTHGLU"/>
</dbReference>
<evidence type="ECO:0000256" key="1">
    <source>
        <dbReference type="ARBA" id="ARBA00007894"/>
    </source>
</evidence>
<dbReference type="GO" id="GO:0000049">
    <property type="term" value="F:tRNA binding"/>
    <property type="evidence" value="ECO:0007669"/>
    <property type="project" value="InterPro"/>
</dbReference>
<dbReference type="EMBL" id="AZTB01000069">
    <property type="protein sequence ID" value="KGG79656.1"/>
    <property type="molecule type" value="Genomic_DNA"/>
</dbReference>
<keyword evidence="5 8" id="KW-0067">ATP-binding</keyword>
<dbReference type="AlphaFoldDB" id="A0A096DK54"/>
<feature type="binding site" evidence="8">
    <location>
        <position position="143"/>
    </location>
    <ligand>
        <name>Zn(2+)</name>
        <dbReference type="ChEBI" id="CHEBI:29105"/>
    </ligand>
</feature>
<name>A0A096DK54_9FIRM</name>
<keyword evidence="7 8" id="KW-0030">Aminoacyl-tRNA synthetase</keyword>
<dbReference type="CDD" id="cd00808">
    <property type="entry name" value="GluRS_core"/>
    <property type="match status" value="1"/>
</dbReference>
<dbReference type="RefSeq" id="WP_035164634.1">
    <property type="nucleotide sequence ID" value="NZ_AZTB01000069.1"/>
</dbReference>
<dbReference type="Pfam" id="PF19269">
    <property type="entry name" value="Anticodon_2"/>
    <property type="match status" value="1"/>
</dbReference>
<organism evidence="11 12">
    <name type="scientific">Caloranaerobacter azorensis H53214</name>
    <dbReference type="NCBI Taxonomy" id="1156417"/>
    <lineage>
        <taxon>Bacteria</taxon>
        <taxon>Bacillati</taxon>
        <taxon>Bacillota</taxon>
        <taxon>Tissierellia</taxon>
        <taxon>Tissierellales</taxon>
        <taxon>Thermohalobacteraceae</taxon>
        <taxon>Caloranaerobacter</taxon>
    </lineage>
</organism>
<feature type="short sequence motif" description="'KMSKS' region" evidence="8">
    <location>
        <begin position="258"/>
        <end position="262"/>
    </location>
</feature>
<dbReference type="InterPro" id="IPR020058">
    <property type="entry name" value="Glu/Gln-tRNA-synth_Ib_cat-dom"/>
</dbReference>
<evidence type="ECO:0000256" key="5">
    <source>
        <dbReference type="ARBA" id="ARBA00022840"/>
    </source>
</evidence>
<keyword evidence="8" id="KW-0862">Zinc</keyword>
<reference evidence="11 12" key="1">
    <citation type="submission" date="2013-12" db="EMBL/GenBank/DDBJ databases">
        <title>Draft genome sequence of Caloranaerobacter sp. H53214.</title>
        <authorList>
            <person name="Jiang L.J."/>
            <person name="Shao Z.Z."/>
            <person name="Long M.N."/>
        </authorList>
    </citation>
    <scope>NUCLEOTIDE SEQUENCE [LARGE SCALE GENOMIC DNA]</scope>
    <source>
        <strain evidence="11 12">H53214</strain>
    </source>
</reference>
<dbReference type="InterPro" id="IPR033910">
    <property type="entry name" value="GluRS_core"/>
</dbReference>
<dbReference type="InterPro" id="IPR000924">
    <property type="entry name" value="Glu/Gln-tRNA-synth"/>
</dbReference>
<comment type="cofactor">
    <cofactor evidence="8">
        <name>Zn(2+)</name>
        <dbReference type="ChEBI" id="CHEBI:29105"/>
    </cofactor>
    <text evidence="8">Binds 1 zinc ion per subunit.</text>
</comment>
<dbReference type="Proteomes" id="UP000029622">
    <property type="component" value="Unassembled WGS sequence"/>
</dbReference>
<dbReference type="Gene3D" id="1.10.10.350">
    <property type="match status" value="1"/>
</dbReference>
<dbReference type="InterPro" id="IPR049940">
    <property type="entry name" value="GluQ/Sye"/>
</dbReference>
<evidence type="ECO:0000256" key="6">
    <source>
        <dbReference type="ARBA" id="ARBA00022917"/>
    </source>
</evidence>
<dbReference type="FunFam" id="3.40.50.620:FF:000045">
    <property type="entry name" value="Glutamate--tRNA ligase, mitochondrial"/>
    <property type="match status" value="1"/>
</dbReference>
<comment type="function">
    <text evidence="8">Catalyzes the attachment of glutamate to tRNA(Glu) in a two-step reaction: glutamate is first activated by ATP to form Glu-AMP and then transferred to the acceptor end of tRNA(Glu).</text>
</comment>
<dbReference type="PANTHER" id="PTHR43311">
    <property type="entry name" value="GLUTAMATE--TRNA LIGASE"/>
    <property type="match status" value="1"/>
</dbReference>
<dbReference type="GO" id="GO:0008270">
    <property type="term" value="F:zinc ion binding"/>
    <property type="evidence" value="ECO:0007669"/>
    <property type="project" value="UniProtKB-UniRule"/>
</dbReference>
<feature type="short sequence motif" description="'HIGH' region" evidence="8">
    <location>
        <begin position="10"/>
        <end position="20"/>
    </location>
</feature>
<dbReference type="PROSITE" id="PS00178">
    <property type="entry name" value="AA_TRNA_LIGASE_I"/>
    <property type="match status" value="1"/>
</dbReference>
<dbReference type="EC" id="6.1.1.17" evidence="8"/>
<comment type="subcellular location">
    <subcellularLocation>
        <location evidence="8">Cytoplasm</location>
    </subcellularLocation>
</comment>
<dbReference type="InterPro" id="IPR045462">
    <property type="entry name" value="aa-tRNA-synth_I_cd-bd"/>
</dbReference>
<feature type="binding site" evidence="8">
    <location>
        <position position="141"/>
    </location>
    <ligand>
        <name>Zn(2+)</name>
        <dbReference type="ChEBI" id="CHEBI:29105"/>
    </ligand>
</feature>
<feature type="binding site" evidence="8">
    <location>
        <position position="116"/>
    </location>
    <ligand>
        <name>Zn(2+)</name>
        <dbReference type="ChEBI" id="CHEBI:29105"/>
    </ligand>
</feature>
<gene>
    <name evidence="8" type="primary">gltX</name>
    <name evidence="11" type="ORF">Y919_10695</name>
</gene>
<comment type="subunit">
    <text evidence="8">Monomer.</text>
</comment>
<feature type="domain" description="Glutamyl/glutaminyl-tRNA synthetase class Ib catalytic" evidence="9">
    <location>
        <begin position="3"/>
        <end position="327"/>
    </location>
</feature>
<accession>A0A096DK54</accession>
<dbReference type="Pfam" id="PF00749">
    <property type="entry name" value="tRNA-synt_1c"/>
    <property type="match status" value="1"/>
</dbReference>
<proteinExistence type="inferred from homology"/>
<evidence type="ECO:0000313" key="11">
    <source>
        <dbReference type="EMBL" id="KGG79656.1"/>
    </source>
</evidence>
<evidence type="ECO:0000259" key="9">
    <source>
        <dbReference type="Pfam" id="PF00749"/>
    </source>
</evidence>
<keyword evidence="2 8" id="KW-0963">Cytoplasm</keyword>
<keyword evidence="3 8" id="KW-0436">Ligase</keyword>
<comment type="caution">
    <text evidence="11">The sequence shown here is derived from an EMBL/GenBank/DDBJ whole genome shotgun (WGS) entry which is preliminary data.</text>
</comment>